<evidence type="ECO:0000256" key="12">
    <source>
        <dbReference type="SAM" id="MobiDB-lite"/>
    </source>
</evidence>
<dbReference type="GO" id="GO:0005829">
    <property type="term" value="C:cytosol"/>
    <property type="evidence" value="ECO:0007669"/>
    <property type="project" value="TreeGrafter"/>
</dbReference>
<dbReference type="Pfam" id="PF03796">
    <property type="entry name" value="DnaB_C"/>
    <property type="match status" value="1"/>
</dbReference>
<evidence type="ECO:0000256" key="2">
    <source>
        <dbReference type="ARBA" id="ARBA00022515"/>
    </source>
</evidence>
<evidence type="ECO:0000256" key="10">
    <source>
        <dbReference type="ARBA" id="ARBA00044969"/>
    </source>
</evidence>
<dbReference type="GO" id="GO:1990077">
    <property type="term" value="C:primosome complex"/>
    <property type="evidence" value="ECO:0007669"/>
    <property type="project" value="UniProtKB-KW"/>
</dbReference>
<dbReference type="GO" id="GO:0005524">
    <property type="term" value="F:ATP binding"/>
    <property type="evidence" value="ECO:0007669"/>
    <property type="project" value="UniProtKB-KW"/>
</dbReference>
<dbReference type="GO" id="GO:0003677">
    <property type="term" value="F:DNA binding"/>
    <property type="evidence" value="ECO:0007669"/>
    <property type="project" value="UniProtKB-KW"/>
</dbReference>
<dbReference type="CDD" id="cd00984">
    <property type="entry name" value="DnaB_C"/>
    <property type="match status" value="1"/>
</dbReference>
<dbReference type="InterPro" id="IPR007693">
    <property type="entry name" value="DNA_helicase_DnaB-like_N"/>
</dbReference>
<evidence type="ECO:0000259" key="13">
    <source>
        <dbReference type="PROSITE" id="PS51199"/>
    </source>
</evidence>
<dbReference type="Gene3D" id="1.10.860.10">
    <property type="entry name" value="DNAb Helicase, Chain A"/>
    <property type="match status" value="1"/>
</dbReference>
<dbReference type="FunFam" id="1.10.860.10:FF:000001">
    <property type="entry name" value="Replicative DNA helicase"/>
    <property type="match status" value="1"/>
</dbReference>
<dbReference type="FunFam" id="3.40.50.300:FF:000076">
    <property type="entry name" value="Replicative DNA helicase"/>
    <property type="match status" value="1"/>
</dbReference>
<dbReference type="AlphaFoldDB" id="A0A381XFJ3"/>
<dbReference type="SUPFAM" id="SSF48024">
    <property type="entry name" value="N-terminal domain of DnaB helicase"/>
    <property type="match status" value="1"/>
</dbReference>
<dbReference type="InterPro" id="IPR007692">
    <property type="entry name" value="DNA_helicase_DnaB"/>
</dbReference>
<keyword evidence="6" id="KW-0347">Helicase</keyword>
<dbReference type="EMBL" id="UINC01014989">
    <property type="protein sequence ID" value="SVA63479.1"/>
    <property type="molecule type" value="Genomic_DNA"/>
</dbReference>
<dbReference type="InterPro" id="IPR036185">
    <property type="entry name" value="DNA_heli_DnaB-like_N_sf"/>
</dbReference>
<keyword evidence="2" id="KW-0639">Primosome</keyword>
<comment type="catalytic activity">
    <reaction evidence="11">
        <text>ATP + H2O = ADP + phosphate + H(+)</text>
        <dbReference type="Rhea" id="RHEA:13065"/>
        <dbReference type="ChEBI" id="CHEBI:15377"/>
        <dbReference type="ChEBI" id="CHEBI:15378"/>
        <dbReference type="ChEBI" id="CHEBI:30616"/>
        <dbReference type="ChEBI" id="CHEBI:43474"/>
        <dbReference type="ChEBI" id="CHEBI:456216"/>
        <dbReference type="EC" id="5.6.2.3"/>
    </reaction>
</comment>
<dbReference type="PANTHER" id="PTHR30153">
    <property type="entry name" value="REPLICATIVE DNA HELICASE DNAB"/>
    <property type="match status" value="1"/>
</dbReference>
<evidence type="ECO:0000256" key="4">
    <source>
        <dbReference type="ARBA" id="ARBA00022741"/>
    </source>
</evidence>
<dbReference type="Gene3D" id="3.40.50.300">
    <property type="entry name" value="P-loop containing nucleotide triphosphate hydrolases"/>
    <property type="match status" value="1"/>
</dbReference>
<evidence type="ECO:0000313" key="14">
    <source>
        <dbReference type="EMBL" id="SVA63479.1"/>
    </source>
</evidence>
<dbReference type="EC" id="5.6.2.3" evidence="10"/>
<dbReference type="Pfam" id="PF00772">
    <property type="entry name" value="DnaB"/>
    <property type="match status" value="1"/>
</dbReference>
<keyword evidence="3" id="KW-0235">DNA replication</keyword>
<keyword evidence="4" id="KW-0547">Nucleotide-binding</keyword>
<evidence type="ECO:0000256" key="8">
    <source>
        <dbReference type="ARBA" id="ARBA00023125"/>
    </source>
</evidence>
<evidence type="ECO:0000256" key="7">
    <source>
        <dbReference type="ARBA" id="ARBA00022840"/>
    </source>
</evidence>
<dbReference type="InterPro" id="IPR007694">
    <property type="entry name" value="DNA_helicase_DnaB-like_C"/>
</dbReference>
<dbReference type="GO" id="GO:0006269">
    <property type="term" value="P:DNA replication, synthesis of primer"/>
    <property type="evidence" value="ECO:0007669"/>
    <property type="project" value="UniProtKB-KW"/>
</dbReference>
<organism evidence="14">
    <name type="scientific">marine metagenome</name>
    <dbReference type="NCBI Taxonomy" id="408172"/>
    <lineage>
        <taxon>unclassified sequences</taxon>
        <taxon>metagenomes</taxon>
        <taxon>ecological metagenomes</taxon>
    </lineage>
</organism>
<dbReference type="PANTHER" id="PTHR30153:SF2">
    <property type="entry name" value="REPLICATIVE DNA HELICASE"/>
    <property type="match status" value="1"/>
</dbReference>
<accession>A0A381XFJ3</accession>
<feature type="domain" description="SF4 helicase" evidence="13">
    <location>
        <begin position="239"/>
        <end position="505"/>
    </location>
</feature>
<keyword evidence="7" id="KW-0067">ATP-binding</keyword>
<evidence type="ECO:0000256" key="11">
    <source>
        <dbReference type="ARBA" id="ARBA00048954"/>
    </source>
</evidence>
<evidence type="ECO:0000256" key="6">
    <source>
        <dbReference type="ARBA" id="ARBA00022806"/>
    </source>
</evidence>
<feature type="region of interest" description="Disordered" evidence="12">
    <location>
        <begin position="1"/>
        <end position="72"/>
    </location>
</feature>
<dbReference type="PROSITE" id="PS51199">
    <property type="entry name" value="SF4_HELICASE"/>
    <property type="match status" value="1"/>
</dbReference>
<evidence type="ECO:0000256" key="3">
    <source>
        <dbReference type="ARBA" id="ARBA00022705"/>
    </source>
</evidence>
<dbReference type="GO" id="GO:0042802">
    <property type="term" value="F:identical protein binding"/>
    <property type="evidence" value="ECO:0007669"/>
    <property type="project" value="UniProtKB-ARBA"/>
</dbReference>
<name>A0A381XFJ3_9ZZZZ</name>
<keyword evidence="8" id="KW-0238">DNA-binding</keyword>
<dbReference type="GO" id="GO:0043139">
    <property type="term" value="F:5'-3' DNA helicase activity"/>
    <property type="evidence" value="ECO:0007669"/>
    <property type="project" value="UniProtKB-EC"/>
</dbReference>
<keyword evidence="9" id="KW-0413">Isomerase</keyword>
<evidence type="ECO:0000256" key="9">
    <source>
        <dbReference type="ARBA" id="ARBA00023235"/>
    </source>
</evidence>
<comment type="similarity">
    <text evidence="1">Belongs to the helicase family. DnaB subfamily.</text>
</comment>
<gene>
    <name evidence="14" type="ORF">METZ01_LOCUS116333</name>
</gene>
<protein>
    <recommendedName>
        <fullName evidence="10">DNA 5'-3' helicase</fullName>
        <ecNumber evidence="10">5.6.2.3</ecNumber>
    </recommendedName>
</protein>
<dbReference type="GO" id="GO:0016787">
    <property type="term" value="F:hydrolase activity"/>
    <property type="evidence" value="ECO:0007669"/>
    <property type="project" value="UniProtKB-KW"/>
</dbReference>
<keyword evidence="5" id="KW-0378">Hydrolase</keyword>
<dbReference type="InterPro" id="IPR027417">
    <property type="entry name" value="P-loop_NTPase"/>
</dbReference>
<dbReference type="InterPro" id="IPR016136">
    <property type="entry name" value="DNA_helicase_N/primase_C"/>
</dbReference>
<evidence type="ECO:0000256" key="5">
    <source>
        <dbReference type="ARBA" id="ARBA00022801"/>
    </source>
</evidence>
<feature type="compositionally biased region" description="Basic and acidic residues" evidence="12">
    <location>
        <begin position="28"/>
        <end position="44"/>
    </location>
</feature>
<sequence>MSAPPPDGEFGPTDDEPGPADIALPDLPVRDDAPLPEEPPRGDEGFPGTPLRATDRALRPTGRPSVGRVPPHNLDAEASLLGAMLLSRDAIADALEVVVAEHFYKPSHAHVFEAICGLYASGEPADPVTVAEALTRAGLLDQIGGPGLLLELQASTPATSSAGKYARITQEHATLRSLIGAANEIAEIGYGHPDDVVKAVDEAENLVFQIGQGRVTDSMVQMRDLVNVSLDRMEELYERGDAITGTTSGYEDLDQMLSGLQDESLVIVGARPAMGKTSFVLGIAAHVGIQRELPTVVFSLEMSQLEVCQRILCSEARVDATSIRNGDLTADDWSRINRGVGKLGDAQIWIDDNPTTSVMEIRAKARRLKSRVGNLGVVIVDYIQLMTGRTTAESRQVEVSEISRGLKIMARELGCPVIAVSQLSRGLESRTDKRPMLSDLRESGSIEQDADVVIFLYRDEVYNQDSPDVGMAEVIIQKHRNGPTGTVRLAWLPRYTRFANMSRAS</sequence>
<evidence type="ECO:0000256" key="1">
    <source>
        <dbReference type="ARBA" id="ARBA00008428"/>
    </source>
</evidence>
<dbReference type="SUPFAM" id="SSF52540">
    <property type="entry name" value="P-loop containing nucleoside triphosphate hydrolases"/>
    <property type="match status" value="1"/>
</dbReference>
<reference evidence="14" key="1">
    <citation type="submission" date="2018-05" db="EMBL/GenBank/DDBJ databases">
        <authorList>
            <person name="Lanie J.A."/>
            <person name="Ng W.-L."/>
            <person name="Kazmierczak K.M."/>
            <person name="Andrzejewski T.M."/>
            <person name="Davidsen T.M."/>
            <person name="Wayne K.J."/>
            <person name="Tettelin H."/>
            <person name="Glass J.I."/>
            <person name="Rusch D."/>
            <person name="Podicherti R."/>
            <person name="Tsui H.-C.T."/>
            <person name="Winkler M.E."/>
        </authorList>
    </citation>
    <scope>NUCLEOTIDE SEQUENCE</scope>
</reference>
<dbReference type="NCBIfam" id="NF004384">
    <property type="entry name" value="PRK05748.1"/>
    <property type="match status" value="1"/>
</dbReference>
<proteinExistence type="inferred from homology"/>
<dbReference type="NCBIfam" id="TIGR00665">
    <property type="entry name" value="DnaB"/>
    <property type="match status" value="1"/>
</dbReference>